<dbReference type="RefSeq" id="WP_255804702.1">
    <property type="nucleotide sequence ID" value="NZ_CP038802.1"/>
</dbReference>
<evidence type="ECO:0000313" key="2">
    <source>
        <dbReference type="EMBL" id="UTY28852.1"/>
    </source>
</evidence>
<sequence>MDKIKINIIQTILAIGINVIIGFAFYNYAHTEYKLIFGIATGILLTIISFLVMGISHPNAKTNLNTKTVSGIFYIIILVTNLIFMFINFKLPIFIIINGIIFLTYMSIYSAIQKSRQ</sequence>
<organism evidence="2 3">
    <name type="scientific">Treponema putidum</name>
    <dbReference type="NCBI Taxonomy" id="221027"/>
    <lineage>
        <taxon>Bacteria</taxon>
        <taxon>Pseudomonadati</taxon>
        <taxon>Spirochaetota</taxon>
        <taxon>Spirochaetia</taxon>
        <taxon>Spirochaetales</taxon>
        <taxon>Treponemataceae</taxon>
        <taxon>Treponema</taxon>
    </lineage>
</organism>
<keyword evidence="1" id="KW-0472">Membrane</keyword>
<keyword evidence="3" id="KW-1185">Reference proteome</keyword>
<feature type="transmembrane region" description="Helical" evidence="1">
    <location>
        <begin position="93"/>
        <end position="112"/>
    </location>
</feature>
<evidence type="ECO:0000313" key="3">
    <source>
        <dbReference type="Proteomes" id="UP001059401"/>
    </source>
</evidence>
<keyword evidence="1" id="KW-0812">Transmembrane</keyword>
<feature type="transmembrane region" description="Helical" evidence="1">
    <location>
        <begin position="12"/>
        <end position="29"/>
    </location>
</feature>
<dbReference type="EMBL" id="CP038802">
    <property type="protein sequence ID" value="UTY28852.1"/>
    <property type="molecule type" value="Genomic_DNA"/>
</dbReference>
<keyword evidence="1" id="KW-1133">Transmembrane helix</keyword>
<proteinExistence type="predicted"/>
<accession>A0ABY5HV71</accession>
<gene>
    <name evidence="2" type="ORF">E4N76_07520</name>
</gene>
<reference evidence="2" key="1">
    <citation type="submission" date="2019-04" db="EMBL/GenBank/DDBJ databases">
        <title>Whole genome sequencing of oral phylogroup 2 treponemes.</title>
        <authorList>
            <person name="Chan Y."/>
            <person name="Zeng H.H."/>
            <person name="Yu X.L."/>
            <person name="Leung W.K."/>
            <person name="Watt R.M."/>
        </authorList>
    </citation>
    <scope>NUCLEOTIDE SEQUENCE</scope>
    <source>
        <strain evidence="2">OMZ 847</strain>
    </source>
</reference>
<feature type="transmembrane region" description="Helical" evidence="1">
    <location>
        <begin position="68"/>
        <end position="87"/>
    </location>
</feature>
<dbReference type="Proteomes" id="UP001059401">
    <property type="component" value="Chromosome"/>
</dbReference>
<protein>
    <submittedName>
        <fullName evidence="2">Uncharacterized protein</fullName>
    </submittedName>
</protein>
<evidence type="ECO:0000256" key="1">
    <source>
        <dbReference type="SAM" id="Phobius"/>
    </source>
</evidence>
<feature type="transmembrane region" description="Helical" evidence="1">
    <location>
        <begin position="35"/>
        <end position="56"/>
    </location>
</feature>
<name>A0ABY5HV71_9SPIR</name>